<accession>A0A4Y2SC84</accession>
<comment type="caution">
    <text evidence="2">The sequence shown here is derived from an EMBL/GenBank/DDBJ whole genome shotgun (WGS) entry which is preliminary data.</text>
</comment>
<dbReference type="GO" id="GO:0008356">
    <property type="term" value="P:asymmetric cell division"/>
    <property type="evidence" value="ECO:0007669"/>
    <property type="project" value="InterPro"/>
</dbReference>
<evidence type="ECO:0000313" key="3">
    <source>
        <dbReference type="Proteomes" id="UP000499080"/>
    </source>
</evidence>
<gene>
    <name evidence="2" type="ORF">AVEN_192172_1</name>
</gene>
<evidence type="ECO:0000259" key="1">
    <source>
        <dbReference type="Pfam" id="PF19427"/>
    </source>
</evidence>
<feature type="domain" description="Protein inscuteable homologue C-terminal" evidence="1">
    <location>
        <begin position="7"/>
        <end position="77"/>
    </location>
</feature>
<dbReference type="GO" id="GO:0008093">
    <property type="term" value="F:cytoskeletal anchor activity"/>
    <property type="evidence" value="ECO:0007669"/>
    <property type="project" value="TreeGrafter"/>
</dbReference>
<dbReference type="GO" id="GO:0045179">
    <property type="term" value="C:apical cortex"/>
    <property type="evidence" value="ECO:0007669"/>
    <property type="project" value="TreeGrafter"/>
</dbReference>
<dbReference type="OrthoDB" id="5796379at2759"/>
<dbReference type="InterPro" id="IPR045789">
    <property type="entry name" value="Insc_C"/>
</dbReference>
<keyword evidence="3" id="KW-1185">Reference proteome</keyword>
<dbReference type="Pfam" id="PF19427">
    <property type="entry name" value="Insc_C"/>
    <property type="match status" value="1"/>
</dbReference>
<proteinExistence type="predicted"/>
<dbReference type="GO" id="GO:0045176">
    <property type="term" value="P:apical protein localization"/>
    <property type="evidence" value="ECO:0007669"/>
    <property type="project" value="TreeGrafter"/>
</dbReference>
<dbReference type="EMBL" id="BGPR01020544">
    <property type="protein sequence ID" value="GBN84919.1"/>
    <property type="molecule type" value="Genomic_DNA"/>
</dbReference>
<name>A0A4Y2SC84_ARAVE</name>
<protein>
    <recommendedName>
        <fullName evidence="1">Protein inscuteable homologue C-terminal domain-containing protein</fullName>
    </recommendedName>
</protein>
<reference evidence="2 3" key="1">
    <citation type="journal article" date="2019" name="Sci. Rep.">
        <title>Orb-weaving spider Araneus ventricosus genome elucidates the spidroin gene catalogue.</title>
        <authorList>
            <person name="Kono N."/>
            <person name="Nakamura H."/>
            <person name="Ohtoshi R."/>
            <person name="Moran D.A.P."/>
            <person name="Shinohara A."/>
            <person name="Yoshida Y."/>
            <person name="Fujiwara M."/>
            <person name="Mori M."/>
            <person name="Tomita M."/>
            <person name="Arakawa K."/>
        </authorList>
    </citation>
    <scope>NUCLEOTIDE SEQUENCE [LARGE SCALE GENOMIC DNA]</scope>
</reference>
<dbReference type="InterPro" id="IPR039921">
    <property type="entry name" value="Inscuteable"/>
</dbReference>
<evidence type="ECO:0000313" key="2">
    <source>
        <dbReference type="EMBL" id="GBN84919.1"/>
    </source>
</evidence>
<dbReference type="GO" id="GO:0009786">
    <property type="term" value="P:regulation of asymmetric cell division"/>
    <property type="evidence" value="ECO:0007669"/>
    <property type="project" value="TreeGrafter"/>
</dbReference>
<dbReference type="GO" id="GO:0000132">
    <property type="term" value="P:establishment of mitotic spindle orientation"/>
    <property type="evidence" value="ECO:0007669"/>
    <property type="project" value="TreeGrafter"/>
</dbReference>
<dbReference type="PANTHER" id="PTHR21386">
    <property type="entry name" value="INSCUTEABLE"/>
    <property type="match status" value="1"/>
</dbReference>
<sequence length="77" mass="8747">MASIKNFTGIQRLVKLCKDRKERNDSDSVLVACLAALRKIAAVRAKEEFIKLGAQELIEPRLWDAFLAHSSKRESYV</sequence>
<dbReference type="Proteomes" id="UP000499080">
    <property type="component" value="Unassembled WGS sequence"/>
</dbReference>
<organism evidence="2 3">
    <name type="scientific">Araneus ventricosus</name>
    <name type="common">Orbweaver spider</name>
    <name type="synonym">Epeira ventricosa</name>
    <dbReference type="NCBI Taxonomy" id="182803"/>
    <lineage>
        <taxon>Eukaryota</taxon>
        <taxon>Metazoa</taxon>
        <taxon>Ecdysozoa</taxon>
        <taxon>Arthropoda</taxon>
        <taxon>Chelicerata</taxon>
        <taxon>Arachnida</taxon>
        <taxon>Araneae</taxon>
        <taxon>Araneomorphae</taxon>
        <taxon>Entelegynae</taxon>
        <taxon>Araneoidea</taxon>
        <taxon>Araneidae</taxon>
        <taxon>Araneus</taxon>
    </lineage>
</organism>
<dbReference type="PANTHER" id="PTHR21386:SF0">
    <property type="entry name" value="PROTEIN INSCUTEABLE HOMOLOG"/>
    <property type="match status" value="1"/>
</dbReference>
<dbReference type="AlphaFoldDB" id="A0A4Y2SC84"/>